<evidence type="ECO:0000313" key="1">
    <source>
        <dbReference type="EMBL" id="JAH38012.1"/>
    </source>
</evidence>
<dbReference type="EMBL" id="GBXM01070565">
    <property type="protein sequence ID" value="JAH38012.1"/>
    <property type="molecule type" value="Transcribed_RNA"/>
</dbReference>
<reference evidence="1" key="1">
    <citation type="submission" date="2014-11" db="EMBL/GenBank/DDBJ databases">
        <authorList>
            <person name="Amaro Gonzalez C."/>
        </authorList>
    </citation>
    <scope>NUCLEOTIDE SEQUENCE</scope>
</reference>
<sequence length="49" mass="5413">MQSVNGRMNEDASLAKLTFSPSITMVIATSNLELMVCSTCVHHLNTRIF</sequence>
<name>A0A0E9S9W2_ANGAN</name>
<proteinExistence type="predicted"/>
<dbReference type="AlphaFoldDB" id="A0A0E9S9W2"/>
<protein>
    <submittedName>
        <fullName evidence="1">Uncharacterized protein</fullName>
    </submittedName>
</protein>
<organism evidence="1">
    <name type="scientific">Anguilla anguilla</name>
    <name type="common">European freshwater eel</name>
    <name type="synonym">Muraena anguilla</name>
    <dbReference type="NCBI Taxonomy" id="7936"/>
    <lineage>
        <taxon>Eukaryota</taxon>
        <taxon>Metazoa</taxon>
        <taxon>Chordata</taxon>
        <taxon>Craniata</taxon>
        <taxon>Vertebrata</taxon>
        <taxon>Euteleostomi</taxon>
        <taxon>Actinopterygii</taxon>
        <taxon>Neopterygii</taxon>
        <taxon>Teleostei</taxon>
        <taxon>Anguilliformes</taxon>
        <taxon>Anguillidae</taxon>
        <taxon>Anguilla</taxon>
    </lineage>
</organism>
<reference evidence="1" key="2">
    <citation type="journal article" date="2015" name="Fish Shellfish Immunol.">
        <title>Early steps in the European eel (Anguilla anguilla)-Vibrio vulnificus interaction in the gills: Role of the RtxA13 toxin.</title>
        <authorList>
            <person name="Callol A."/>
            <person name="Pajuelo D."/>
            <person name="Ebbesson L."/>
            <person name="Teles M."/>
            <person name="MacKenzie S."/>
            <person name="Amaro C."/>
        </authorList>
    </citation>
    <scope>NUCLEOTIDE SEQUENCE</scope>
</reference>
<accession>A0A0E9S9W2</accession>